<comment type="similarity">
    <text evidence="1">Belongs to the terpene cyclase/mutase family.</text>
</comment>
<dbReference type="KEGG" id="mng:MNEG_13354"/>
<reference evidence="4 5" key="1">
    <citation type="journal article" date="2013" name="BMC Genomics">
        <title>Reconstruction of the lipid metabolism for the microalga Monoraphidium neglectum from its genome sequence reveals characteristics suitable for biofuel production.</title>
        <authorList>
            <person name="Bogen C."/>
            <person name="Al-Dilaimi A."/>
            <person name="Albersmeier A."/>
            <person name="Wichmann J."/>
            <person name="Grundmann M."/>
            <person name="Rupp O."/>
            <person name="Lauersen K.J."/>
            <person name="Blifernez-Klassen O."/>
            <person name="Kalinowski J."/>
            <person name="Goesmann A."/>
            <person name="Mussgnug J.H."/>
            <person name="Kruse O."/>
        </authorList>
    </citation>
    <scope>NUCLEOTIDE SEQUENCE [LARGE SCALE GENOMIC DNA]</scope>
    <source>
        <strain evidence="4 5">SAG 48.87</strain>
    </source>
</reference>
<dbReference type="InterPro" id="IPR008930">
    <property type="entry name" value="Terpenoid_cyclase/PrenylTrfase"/>
</dbReference>
<dbReference type="GO" id="GO:0016104">
    <property type="term" value="P:triterpenoid biosynthetic process"/>
    <property type="evidence" value="ECO:0007669"/>
    <property type="project" value="InterPro"/>
</dbReference>
<evidence type="ECO:0000313" key="5">
    <source>
        <dbReference type="Proteomes" id="UP000054498"/>
    </source>
</evidence>
<gene>
    <name evidence="4" type="ORF">MNEG_13354</name>
</gene>
<dbReference type="OrthoDB" id="1717038at2759"/>
<dbReference type="Gene3D" id="1.50.10.20">
    <property type="match status" value="1"/>
</dbReference>
<dbReference type="InterPro" id="IPR018333">
    <property type="entry name" value="Squalene_cyclase"/>
</dbReference>
<sequence length="77" mass="8432">MSSQLPSGDWPQQTISGVFNRNCMITYANYRNIFPIWALGLYRRLVLGGAKRLPPGARPPPGAAAGWVCAVSDYYTA</sequence>
<dbReference type="InterPro" id="IPR032696">
    <property type="entry name" value="SQ_cyclase_C"/>
</dbReference>
<dbReference type="AlphaFoldDB" id="A0A0D2J3X6"/>
<dbReference type="STRING" id="145388.A0A0D2J3X6"/>
<proteinExistence type="inferred from homology"/>
<dbReference type="GO" id="GO:0000250">
    <property type="term" value="F:lanosterol synthase activity"/>
    <property type="evidence" value="ECO:0007669"/>
    <property type="project" value="UniProtKB-EC"/>
</dbReference>
<dbReference type="GeneID" id="25730808"/>
<evidence type="ECO:0000256" key="2">
    <source>
        <dbReference type="ARBA" id="ARBA00022737"/>
    </source>
</evidence>
<keyword evidence="4" id="KW-0413">Isomerase</keyword>
<evidence type="ECO:0000256" key="1">
    <source>
        <dbReference type="ARBA" id="ARBA00009755"/>
    </source>
</evidence>
<organism evidence="4 5">
    <name type="scientific">Monoraphidium neglectum</name>
    <dbReference type="NCBI Taxonomy" id="145388"/>
    <lineage>
        <taxon>Eukaryota</taxon>
        <taxon>Viridiplantae</taxon>
        <taxon>Chlorophyta</taxon>
        <taxon>core chlorophytes</taxon>
        <taxon>Chlorophyceae</taxon>
        <taxon>CS clade</taxon>
        <taxon>Sphaeropleales</taxon>
        <taxon>Selenastraceae</taxon>
        <taxon>Monoraphidium</taxon>
    </lineage>
</organism>
<dbReference type="RefSeq" id="XP_013893627.1">
    <property type="nucleotide sequence ID" value="XM_014038173.1"/>
</dbReference>
<dbReference type="EMBL" id="KK103989">
    <property type="protein sequence ID" value="KIY94607.1"/>
    <property type="molecule type" value="Genomic_DNA"/>
</dbReference>
<name>A0A0D2J3X6_9CHLO</name>
<dbReference type="PANTHER" id="PTHR11764">
    <property type="entry name" value="TERPENE CYCLASE/MUTASE FAMILY MEMBER"/>
    <property type="match status" value="1"/>
</dbReference>
<protein>
    <submittedName>
        <fullName evidence="4">Lanosterol synthase (2,3-oxidosqualene-lanosterol cyclase)</fullName>
        <ecNumber evidence="4">5.4.99.7</ecNumber>
    </submittedName>
</protein>
<dbReference type="EC" id="5.4.99.7" evidence="4"/>
<dbReference type="GO" id="GO:0005811">
    <property type="term" value="C:lipid droplet"/>
    <property type="evidence" value="ECO:0007669"/>
    <property type="project" value="InterPro"/>
</dbReference>
<evidence type="ECO:0000259" key="3">
    <source>
        <dbReference type="Pfam" id="PF13243"/>
    </source>
</evidence>
<feature type="domain" description="Squalene cyclase C-terminal" evidence="3">
    <location>
        <begin position="3"/>
        <end position="44"/>
    </location>
</feature>
<evidence type="ECO:0000313" key="4">
    <source>
        <dbReference type="EMBL" id="KIY94607.1"/>
    </source>
</evidence>
<dbReference type="PANTHER" id="PTHR11764:SF20">
    <property type="entry name" value="LANOSTEROL SYNTHASE"/>
    <property type="match status" value="1"/>
</dbReference>
<dbReference type="SUPFAM" id="SSF48239">
    <property type="entry name" value="Terpenoid cyclases/Protein prenyltransferases"/>
    <property type="match status" value="1"/>
</dbReference>
<keyword evidence="2" id="KW-0677">Repeat</keyword>
<dbReference type="Pfam" id="PF13243">
    <property type="entry name" value="SQHop_cyclase_C"/>
    <property type="match status" value="1"/>
</dbReference>
<keyword evidence="5" id="KW-1185">Reference proteome</keyword>
<dbReference type="Proteomes" id="UP000054498">
    <property type="component" value="Unassembled WGS sequence"/>
</dbReference>
<accession>A0A0D2J3X6</accession>